<sequence length="81" mass="8563">RQHSYPQQNLLKLVSSSMATEDLSCLSTPVVLSPCVVPVSSLSSNFSKSISTPSTQLLPQVLSPIFLISGQNAVTTIPPPP</sequence>
<reference evidence="1" key="1">
    <citation type="submission" date="2014-12" db="EMBL/GenBank/DDBJ databases">
        <title>Insight into the proteome of Arion vulgaris.</title>
        <authorList>
            <person name="Aradska J."/>
            <person name="Bulat T."/>
            <person name="Smidak R."/>
            <person name="Sarate P."/>
            <person name="Gangsoo J."/>
            <person name="Sialana F."/>
            <person name="Bilban M."/>
            <person name="Lubec G."/>
        </authorList>
    </citation>
    <scope>NUCLEOTIDE SEQUENCE</scope>
    <source>
        <tissue evidence="1">Skin</tissue>
    </source>
</reference>
<feature type="non-terminal residue" evidence="1">
    <location>
        <position position="1"/>
    </location>
</feature>
<dbReference type="AlphaFoldDB" id="A0A0B6ZE40"/>
<evidence type="ECO:0000313" key="1">
    <source>
        <dbReference type="EMBL" id="CEK66116.1"/>
    </source>
</evidence>
<feature type="non-terminal residue" evidence="1">
    <location>
        <position position="81"/>
    </location>
</feature>
<gene>
    <name evidence="1" type="primary">ORF57359</name>
</gene>
<proteinExistence type="predicted"/>
<dbReference type="EMBL" id="HACG01019251">
    <property type="protein sequence ID" value="CEK66116.1"/>
    <property type="molecule type" value="Transcribed_RNA"/>
</dbReference>
<accession>A0A0B6ZE40</accession>
<protein>
    <submittedName>
        <fullName evidence="1">Uncharacterized protein</fullName>
    </submittedName>
</protein>
<name>A0A0B6ZE40_9EUPU</name>
<organism evidence="1">
    <name type="scientific">Arion vulgaris</name>
    <dbReference type="NCBI Taxonomy" id="1028688"/>
    <lineage>
        <taxon>Eukaryota</taxon>
        <taxon>Metazoa</taxon>
        <taxon>Spiralia</taxon>
        <taxon>Lophotrochozoa</taxon>
        <taxon>Mollusca</taxon>
        <taxon>Gastropoda</taxon>
        <taxon>Heterobranchia</taxon>
        <taxon>Euthyneura</taxon>
        <taxon>Panpulmonata</taxon>
        <taxon>Eupulmonata</taxon>
        <taxon>Stylommatophora</taxon>
        <taxon>Helicina</taxon>
        <taxon>Arionoidea</taxon>
        <taxon>Arionidae</taxon>
        <taxon>Arion</taxon>
    </lineage>
</organism>